<feature type="compositionally biased region" description="Basic residues" evidence="8">
    <location>
        <begin position="237"/>
        <end position="246"/>
    </location>
</feature>
<feature type="region of interest" description="Disordered" evidence="8">
    <location>
        <begin position="59"/>
        <end position="94"/>
    </location>
</feature>
<evidence type="ECO:0000259" key="9">
    <source>
        <dbReference type="PROSITE" id="PS50011"/>
    </source>
</evidence>
<dbReference type="PROSITE" id="PS00108">
    <property type="entry name" value="PROTEIN_KINASE_ST"/>
    <property type="match status" value="1"/>
</dbReference>
<dbReference type="InterPro" id="IPR011009">
    <property type="entry name" value="Kinase-like_dom_sf"/>
</dbReference>
<feature type="binding site" evidence="7">
    <location>
        <position position="1520"/>
    </location>
    <ligand>
        <name>ATP</name>
        <dbReference type="ChEBI" id="CHEBI:30616"/>
    </ligand>
</feature>
<dbReference type="PROSITE" id="PS50011">
    <property type="entry name" value="PROTEIN_KINASE_DOM"/>
    <property type="match status" value="1"/>
</dbReference>
<feature type="compositionally biased region" description="Basic and acidic residues" evidence="8">
    <location>
        <begin position="293"/>
        <end position="305"/>
    </location>
</feature>
<feature type="compositionally biased region" description="Polar residues" evidence="8">
    <location>
        <begin position="795"/>
        <end position="814"/>
    </location>
</feature>
<feature type="compositionally biased region" description="Basic residues" evidence="8">
    <location>
        <begin position="1041"/>
        <end position="1051"/>
    </location>
</feature>
<feature type="compositionally biased region" description="Low complexity" evidence="8">
    <location>
        <begin position="852"/>
        <end position="869"/>
    </location>
</feature>
<feature type="compositionally biased region" description="Polar residues" evidence="8">
    <location>
        <begin position="822"/>
        <end position="832"/>
    </location>
</feature>
<keyword evidence="11" id="KW-1185">Reference proteome</keyword>
<keyword evidence="3 7" id="KW-0547">Nucleotide-binding</keyword>
<feature type="compositionally biased region" description="Basic and acidic residues" evidence="8">
    <location>
        <begin position="1265"/>
        <end position="1283"/>
    </location>
</feature>
<feature type="region of interest" description="Disordered" evidence="8">
    <location>
        <begin position="1344"/>
        <end position="1471"/>
    </location>
</feature>
<feature type="compositionally biased region" description="Low complexity" evidence="8">
    <location>
        <begin position="448"/>
        <end position="476"/>
    </location>
</feature>
<dbReference type="Gene3D" id="1.10.510.10">
    <property type="entry name" value="Transferase(Phosphotransferase) domain 1"/>
    <property type="match status" value="1"/>
</dbReference>
<dbReference type="InterPro" id="IPR008271">
    <property type="entry name" value="Ser/Thr_kinase_AS"/>
</dbReference>
<dbReference type="GO" id="GO:0043484">
    <property type="term" value="P:regulation of RNA splicing"/>
    <property type="evidence" value="ECO:0007669"/>
    <property type="project" value="TreeGrafter"/>
</dbReference>
<feature type="compositionally biased region" description="Polar residues" evidence="8">
    <location>
        <begin position="1835"/>
        <end position="1852"/>
    </location>
</feature>
<evidence type="ECO:0000256" key="4">
    <source>
        <dbReference type="ARBA" id="ARBA00022777"/>
    </source>
</evidence>
<dbReference type="EMBL" id="AMPZ03000008">
    <property type="protein sequence ID" value="KAH9579487.1"/>
    <property type="molecule type" value="Genomic_DNA"/>
</dbReference>
<reference evidence="10" key="2">
    <citation type="journal article" date="2019" name="Gigascience">
        <title>High-quality Schistosoma haematobium genome achieved by single-molecule and long-range sequencing.</title>
        <authorList>
            <person name="Stroehlein A.J."/>
            <person name="Korhonen P.K."/>
            <person name="Chong T.M."/>
            <person name="Lim Y.L."/>
            <person name="Chan K.G."/>
            <person name="Webster B."/>
            <person name="Rollinson D."/>
            <person name="Brindley P.J."/>
            <person name="Gasser R.B."/>
            <person name="Young N.D."/>
        </authorList>
    </citation>
    <scope>NUCLEOTIDE SEQUENCE</scope>
</reference>
<feature type="compositionally biased region" description="Low complexity" evidence="8">
    <location>
        <begin position="655"/>
        <end position="666"/>
    </location>
</feature>
<feature type="compositionally biased region" description="Basic and acidic residues" evidence="8">
    <location>
        <begin position="613"/>
        <end position="635"/>
    </location>
</feature>
<feature type="compositionally biased region" description="Polar residues" evidence="8">
    <location>
        <begin position="892"/>
        <end position="912"/>
    </location>
</feature>
<feature type="compositionally biased region" description="Basic and acidic residues" evidence="8">
    <location>
        <begin position="706"/>
        <end position="721"/>
    </location>
</feature>
<dbReference type="InterPro" id="IPR051175">
    <property type="entry name" value="CLK_kinases"/>
</dbReference>
<feature type="compositionally biased region" description="Basic and acidic residues" evidence="8">
    <location>
        <begin position="1442"/>
        <end position="1453"/>
    </location>
</feature>
<dbReference type="PANTHER" id="PTHR45646">
    <property type="entry name" value="SERINE/THREONINE-PROTEIN KINASE DOA-RELATED"/>
    <property type="match status" value="1"/>
</dbReference>
<keyword evidence="2" id="KW-0808">Transferase</keyword>
<feature type="compositionally biased region" description="Polar residues" evidence="8">
    <location>
        <begin position="319"/>
        <end position="330"/>
    </location>
</feature>
<evidence type="ECO:0000256" key="2">
    <source>
        <dbReference type="ARBA" id="ARBA00022679"/>
    </source>
</evidence>
<evidence type="ECO:0000313" key="10">
    <source>
        <dbReference type="EMBL" id="KAH9579487.1"/>
    </source>
</evidence>
<comment type="caution">
    <text evidence="10">The sequence shown here is derived from an EMBL/GenBank/DDBJ whole genome shotgun (WGS) entry which is preliminary data.</text>
</comment>
<dbReference type="PANTHER" id="PTHR45646:SF11">
    <property type="entry name" value="SERINE_THREONINE-PROTEIN KINASE DOA"/>
    <property type="match status" value="1"/>
</dbReference>
<dbReference type="Proteomes" id="UP000471633">
    <property type="component" value="Unassembled WGS sequence"/>
</dbReference>
<feature type="compositionally biased region" description="Polar residues" evidence="8">
    <location>
        <begin position="986"/>
        <end position="996"/>
    </location>
</feature>
<keyword evidence="4 10" id="KW-0418">Kinase</keyword>
<accession>A0A922IHY4</accession>
<feature type="compositionally biased region" description="Basic residues" evidence="8">
    <location>
        <begin position="880"/>
        <end position="891"/>
    </location>
</feature>
<feature type="compositionally biased region" description="Acidic residues" evidence="8">
    <location>
        <begin position="405"/>
        <end position="438"/>
    </location>
</feature>
<feature type="compositionally biased region" description="Polar residues" evidence="8">
    <location>
        <begin position="1168"/>
        <end position="1182"/>
    </location>
</feature>
<dbReference type="CTD" id="24589693"/>
<evidence type="ECO:0000256" key="7">
    <source>
        <dbReference type="PROSITE-ProRule" id="PRU10141"/>
    </source>
</evidence>
<feature type="compositionally biased region" description="Acidic residues" evidence="8">
    <location>
        <begin position="1105"/>
        <end position="1114"/>
    </location>
</feature>
<feature type="region of interest" description="Disordered" evidence="8">
    <location>
        <begin position="1249"/>
        <end position="1283"/>
    </location>
</feature>
<dbReference type="SUPFAM" id="SSF56112">
    <property type="entry name" value="Protein kinase-like (PK-like)"/>
    <property type="match status" value="1"/>
</dbReference>
<feature type="region of interest" description="Disordered" evidence="8">
    <location>
        <begin position="1819"/>
        <end position="1867"/>
    </location>
</feature>
<proteinExistence type="inferred from homology"/>
<evidence type="ECO:0000256" key="6">
    <source>
        <dbReference type="ARBA" id="ARBA00037966"/>
    </source>
</evidence>
<reference evidence="10" key="3">
    <citation type="submission" date="2021-06" db="EMBL/GenBank/DDBJ databases">
        <title>Chromosome-level genome assembly for S. haematobium.</title>
        <authorList>
            <person name="Stroehlein A.J."/>
        </authorList>
    </citation>
    <scope>NUCLEOTIDE SEQUENCE</scope>
</reference>
<feature type="compositionally biased region" description="Polar residues" evidence="8">
    <location>
        <begin position="1314"/>
        <end position="1325"/>
    </location>
</feature>
<feature type="compositionally biased region" description="Polar residues" evidence="8">
    <location>
        <begin position="370"/>
        <end position="404"/>
    </location>
</feature>
<evidence type="ECO:0000256" key="5">
    <source>
        <dbReference type="ARBA" id="ARBA00022840"/>
    </source>
</evidence>
<comment type="similarity">
    <text evidence="6">Belongs to the protein kinase superfamily. CMGC Ser/Thr protein kinase family. Lammer subfamily.</text>
</comment>
<dbReference type="RefSeq" id="XP_051064447.1">
    <property type="nucleotide sequence ID" value="XM_051218012.1"/>
</dbReference>
<dbReference type="CDD" id="cd14134">
    <property type="entry name" value="PKc_CLK"/>
    <property type="match status" value="1"/>
</dbReference>
<dbReference type="PROSITE" id="PS00107">
    <property type="entry name" value="PROTEIN_KINASE_ATP"/>
    <property type="match status" value="1"/>
</dbReference>
<feature type="compositionally biased region" description="Low complexity" evidence="8">
    <location>
        <begin position="1127"/>
        <end position="1138"/>
    </location>
</feature>
<dbReference type="GeneID" id="24589693"/>
<name>A0A922IHY4_SCHHA</name>
<evidence type="ECO:0000313" key="11">
    <source>
        <dbReference type="Proteomes" id="UP000471633"/>
    </source>
</evidence>
<organism evidence="10 11">
    <name type="scientific">Schistosoma haematobium</name>
    <name type="common">Blood fluke</name>
    <dbReference type="NCBI Taxonomy" id="6185"/>
    <lineage>
        <taxon>Eukaryota</taxon>
        <taxon>Metazoa</taxon>
        <taxon>Spiralia</taxon>
        <taxon>Lophotrochozoa</taxon>
        <taxon>Platyhelminthes</taxon>
        <taxon>Trematoda</taxon>
        <taxon>Digenea</taxon>
        <taxon>Strigeidida</taxon>
        <taxon>Schistosomatoidea</taxon>
        <taxon>Schistosomatidae</taxon>
        <taxon>Schistosoma</taxon>
    </lineage>
</organism>
<feature type="region of interest" description="Disordered" evidence="8">
    <location>
        <begin position="604"/>
        <end position="1206"/>
    </location>
</feature>
<sequence>MPYSSSSHVPLLPSDARHKLQLRKCYNDSANMGKTDIRRHVRDTDHDTSLRLGIKRRYNSRGNSNAVNYHSGEQKRIRKSSPGYGFPSAESHNSDEEWNLGINKTVPRKVTSLSRNPLLSIRPHGYGNRFQGYDPNQATVPNKFKNYRLDVNNANQNIDNEQLLMLYYSHMYQQYYRTYTATALSLSNYPNADLLPAVAAAAANNSGIPSDLTSIGSVLSSGNSFDFSKHNRDVNIRGRRPKKYHKHESSNVSSHSPEQRQHSHSRTFRSNRTNDSSRSSVKDTVAKGKGFRKRESPIKVKKTEYTSEESDDHCPDYVSNDQLCKGNSANDDNEIQQKSSRRVVRRRSTVETTTSTRQKEESVHDEDNSKVVTSNTSEIVTESKQSFGANNEVSTTEAVSPNETESVEEGEAKDDDTYGEESEENEGVLEESSSENEADSSRETVSSNQQNQKKANNLSESKSSKVQKTSTSSTFSRVAAEGKRRHVEVLPTDTLLPTSTEFDHERGPLLPTPVDVDRRHLRFRNSGNDLSLFPGCATSPHIPNVLEAAALMSGLCPSLFPSMNPSNLLNTLRCPPVDFAPPFCDLFNLPNPIEIQKQINSLKLNCHPPSESSEPKSGRSKHENSKIRSDVREIRSTFNKNYNMKTRHGNDSDTESNSSSGSDYQSNVVVRKSVNRPLSSDRCMFETPKNKHSGKFSTTRKVKDKMKKEQEPVSDKQEFSRKGNKYMSPDDAPGPSDTNSNKPVSRVPRGPRTPSSPPLSSQDEGDSGGTCSHYDLSRESCSRSSLNNKTRRQNEITSSISGRCLDSSNSNENLSVRKPVVCTNSQSSNNRSPKTRSSKHNTKIMHSRDYHSSNCSNSSTSASTSRSNSYGAPNVCNTSNKRKRSTNRHITHSNVGMSYEDNSPNQSSQFANFRSDDTGDSSDSSDQQNRALPAAYANPHQTDRHRSHSSGDVEPPPAPSPRSSSSSTSSSSSSRSYCHIRSSSSNLPGNNKIQVISSGSSRHSSTSQSQDRGRHNQSRSRRQGIKPKPKKRNDSNDHNRQTRSLKEKKKLSASVCHRSSDSGDDIDDNNRREISNPVYSYRDSSSDLKDISSKESSILRRGEDGCSDVSEDESSTPGNRNVRRQSSRSPTSSYTSSRSTDRNVPNRRNKERVMENKYKHSKRKPCTPDSSLSNTRKYGQSKNRIERNIEEKHFNNNRKRALLSPPTSTKLETKIWRSRKGYVNEVPSSSLRHPQLPNSHHSVNKKVFHGQVTSKTSRRSSSIKNQREESSWSTMAHERHTRDDHYVSKSFKSGTMHIDMTDSSSRSRPPRFGHTTNNKDTNGMRQNYASRNYPVKHSHIKTDVHDSKLHWSKSGNSRNFRPPVTSSSQSPIGRVGKHVGASSDHHHHQNARKKQTDIVWEPGPKSIKKMNNNYSTKVSSSKALLKTPETTSRRADHHHHSQHESSRDSESHNSDSSSSSSSPEEEDDDEVVDDVDGHLIYSIGDRLLNRYEIVKTLGEGTFGKVVECKDHVQNRRIALKIIKNVDKYREAAMLEINVLNFLNERSANVEHLCVTLLDWFDYHGHICLAFDILGLSVFDFLKENNYVGYPMEHVRHISYQLCYAVRFLHDNQLTHTDLKPENILFVDSDYISVHNRKKRRHERMVKCSDIRLIDFGSATFDYDHHSTIVSTRHYRAPEVILELGWSQPCDVWSIGCIMFELYTGYTLFQTHDNREHLAMMERTLGHIPYRMTRKSRRTKYFDTSGNLLWDAQSREAKYVLTHCRPFRRYCKDESQDTLDLFDLMSKMLEYDPADRIPLSAALTHPFFLHLPSHQRLTYTLHPSDTIPPNERRTSGSRSGTNNQQPSTTANNGSSSSSSVSSDVKRNR</sequence>
<feature type="compositionally biased region" description="Low complexity" evidence="8">
    <location>
        <begin position="1253"/>
        <end position="1264"/>
    </location>
</feature>
<protein>
    <submittedName>
        <fullName evidence="10">Dual specificity protein kinase clk3</fullName>
    </submittedName>
</protein>
<feature type="compositionally biased region" description="Low complexity" evidence="8">
    <location>
        <begin position="270"/>
        <end position="279"/>
    </location>
</feature>
<feature type="region of interest" description="Disordered" evidence="8">
    <location>
        <begin position="228"/>
        <end position="486"/>
    </location>
</feature>
<reference evidence="10" key="4">
    <citation type="journal article" date="2022" name="PLoS Pathog.">
        <title>Chromosome-level genome of Schistosoma haematobium underpins genome-wide explorations of molecular variation.</title>
        <authorList>
            <person name="Stroehlein A.J."/>
            <person name="Korhonen P.K."/>
            <person name="Lee V.V."/>
            <person name="Ralph S.A."/>
            <person name="Mentink-Kane M."/>
            <person name="You H."/>
            <person name="McManus D.P."/>
            <person name="Tchuente L.T."/>
            <person name="Stothard J.R."/>
            <person name="Kaur P."/>
            <person name="Dudchenko O."/>
            <person name="Aiden E.L."/>
            <person name="Yang B."/>
            <person name="Yang H."/>
            <person name="Emery A.M."/>
            <person name="Webster B.L."/>
            <person name="Brindley P.J."/>
            <person name="Rollinson D."/>
            <person name="Chang B.C.H."/>
            <person name="Gasser R.B."/>
            <person name="Young N.D."/>
        </authorList>
    </citation>
    <scope>NUCLEOTIDE SEQUENCE</scope>
</reference>
<keyword evidence="5 7" id="KW-0067">ATP-binding</keyword>
<dbReference type="InterPro" id="IPR017441">
    <property type="entry name" value="Protein_kinase_ATP_BS"/>
</dbReference>
<feature type="compositionally biased region" description="Basic and acidic residues" evidence="8">
    <location>
        <begin position="357"/>
        <end position="369"/>
    </location>
</feature>
<feature type="compositionally biased region" description="Basic residues" evidence="8">
    <location>
        <begin position="833"/>
        <end position="845"/>
    </location>
</feature>
<dbReference type="OrthoDB" id="283111at2759"/>
<dbReference type="InterPro" id="IPR000719">
    <property type="entry name" value="Prot_kinase_dom"/>
</dbReference>
<dbReference type="Gene3D" id="3.30.200.20">
    <property type="entry name" value="Phosphorylase Kinase, domain 1"/>
    <property type="match status" value="1"/>
</dbReference>
<evidence type="ECO:0000256" key="8">
    <source>
        <dbReference type="SAM" id="MobiDB-lite"/>
    </source>
</evidence>
<reference evidence="10" key="1">
    <citation type="journal article" date="2012" name="Nat. Genet.">
        <title>Whole-genome sequence of Schistosoma haematobium.</title>
        <authorList>
            <person name="Young N.D."/>
            <person name="Jex A.R."/>
            <person name="Li B."/>
            <person name="Liu S."/>
            <person name="Yang L."/>
            <person name="Xiong Z."/>
            <person name="Li Y."/>
            <person name="Cantacessi C."/>
            <person name="Hall R.S."/>
            <person name="Xu X."/>
            <person name="Chen F."/>
            <person name="Wu X."/>
            <person name="Zerlotini A."/>
            <person name="Oliveira G."/>
            <person name="Hofmann A."/>
            <person name="Zhang G."/>
            <person name="Fang X."/>
            <person name="Kang Y."/>
            <person name="Campbell B.E."/>
            <person name="Loukas A."/>
            <person name="Ranganathan S."/>
            <person name="Rollinson D."/>
            <person name="Rinaldi G."/>
            <person name="Brindley P.J."/>
            <person name="Yang H."/>
            <person name="Wang J."/>
            <person name="Wang J."/>
            <person name="Gasser R.B."/>
        </authorList>
    </citation>
    <scope>NUCLEOTIDE SEQUENCE</scope>
</reference>
<feature type="compositionally biased region" description="Polar residues" evidence="8">
    <location>
        <begin position="1409"/>
        <end position="1422"/>
    </location>
</feature>
<feature type="compositionally biased region" description="Basic and acidic residues" evidence="8">
    <location>
        <begin position="1183"/>
        <end position="1194"/>
    </location>
</feature>
<dbReference type="GO" id="GO:0005634">
    <property type="term" value="C:nucleus"/>
    <property type="evidence" value="ECO:0007669"/>
    <property type="project" value="TreeGrafter"/>
</dbReference>
<dbReference type="GO" id="GO:0005524">
    <property type="term" value="F:ATP binding"/>
    <property type="evidence" value="ECO:0007669"/>
    <property type="project" value="UniProtKB-UniRule"/>
</dbReference>
<dbReference type="GO" id="GO:0004674">
    <property type="term" value="F:protein serine/threonine kinase activity"/>
    <property type="evidence" value="ECO:0007669"/>
    <property type="project" value="UniProtKB-KW"/>
</dbReference>
<evidence type="ECO:0000256" key="1">
    <source>
        <dbReference type="ARBA" id="ARBA00022527"/>
    </source>
</evidence>
<feature type="domain" description="Protein kinase" evidence="9">
    <location>
        <begin position="1491"/>
        <end position="1807"/>
    </location>
</feature>
<evidence type="ECO:0000256" key="3">
    <source>
        <dbReference type="ARBA" id="ARBA00022741"/>
    </source>
</evidence>
<feature type="compositionally biased region" description="Low complexity" evidence="8">
    <location>
        <begin position="961"/>
        <end position="985"/>
    </location>
</feature>
<keyword evidence="1" id="KW-0723">Serine/threonine-protein kinase</keyword>
<feature type="compositionally biased region" description="Basic and acidic residues" evidence="8">
    <location>
        <begin position="1084"/>
        <end position="1104"/>
    </location>
</feature>
<gene>
    <name evidence="10" type="primary">CLK3_1</name>
    <name evidence="10" type="ORF">MS3_00009620</name>
</gene>
<dbReference type="Pfam" id="PF00069">
    <property type="entry name" value="Pkinase"/>
    <property type="match status" value="1"/>
</dbReference>
<feature type="region of interest" description="Disordered" evidence="8">
    <location>
        <begin position="1300"/>
        <end position="1325"/>
    </location>
</feature>
<dbReference type="SMART" id="SM00220">
    <property type="entry name" value="S_TKc"/>
    <property type="match status" value="1"/>
</dbReference>
<feature type="compositionally biased region" description="Basic residues" evidence="8">
    <location>
        <begin position="1015"/>
        <end position="1031"/>
    </location>
</feature>
<feature type="compositionally biased region" description="Polar residues" evidence="8">
    <location>
        <begin position="1353"/>
        <end position="1371"/>
    </location>
</feature>
<feature type="compositionally biased region" description="Low complexity" evidence="8">
    <location>
        <begin position="997"/>
        <end position="1009"/>
    </location>
</feature>
<feature type="compositionally biased region" description="Basic residues" evidence="8">
    <location>
        <begin position="690"/>
        <end position="705"/>
    </location>
</feature>